<feature type="repeat" description="ANK" evidence="3">
    <location>
        <begin position="357"/>
        <end position="389"/>
    </location>
</feature>
<dbReference type="SMART" id="SM00248">
    <property type="entry name" value="ANK"/>
    <property type="match status" value="2"/>
</dbReference>
<proteinExistence type="predicted"/>
<sequence length="838" mass="88116">MEEDVGEDPEMPFGGGGAPSLSAQKVAKVDVMSGHWRRQQGLVKRIRRQEVAGFGKVLHDPDLVALKLQGDVSEFDIPLKVCVIATPEFNFAIGHQLPVGLEELAFSADCNFNQPLPELPQKLRKLHLGRTFKHPLKLPSGLREVTLPLGLPRQARRRTFHPSTAAAAKGHREVGSVGGSGTEKLMSLSDLIRREEGGRTRGGGPAPLLYSNEGEAGELLDGDGFDKGGGRKAVNNGAVGTQEALQAAEHGNSALLARFLQDNGDPRTTSRLHHMRWSLLHLAAGFNDDTLTSSRPRHMRWSLLHLAVGCAGMGSALSLAGAAHRSRPEPDCNDGYAACIALLLAAGADPNATSIQGGYTPLMGAAVTGSAESCWLLLRAGANPLARTAAGQTALDFAQTPRAGAPAGAHQAALKTPRAGAPAGAHQAALKTALDFAQTPRAGAPAGAHQAALKTALDFAQTPRAGGPASAHQAALKVLQNPPRLVPRSPLQVVARLADRSLVDEEPCRRCLPLQMVARLADRSLVDDEASHGFRLVTRSQEDDSQCVEDDSPCVEVRWLIPSQASLLPAHCGAAERYLVKCWSQGQASDVVRTNTGNSLKPRRDFCKHGAMDRGIALRNNLSLQAPRTASTIIHNLRPGREYSFTVSLLAEVDGALQQSPPSAVSKTIYIPKTKDDAQWSVGGVLSKMMPRAQGTDGPLDELLSAAAAAAAGATASAGGGALLLVLVSAATPPLQGPYGTPVPHSGGGAIVPHARSHHAQRHSSAFALAPTPGGVERDREWSGAVAMASGGQESSNHASLRMDARSPVSPSVRIRPRSSTGNRGQMMQQHQEGCAVS</sequence>
<dbReference type="GO" id="GO:0085020">
    <property type="term" value="P:protein K6-linked ubiquitination"/>
    <property type="evidence" value="ECO:0007669"/>
    <property type="project" value="TreeGrafter"/>
</dbReference>
<dbReference type="InterPro" id="IPR008615">
    <property type="entry name" value="FNIP"/>
</dbReference>
<keyword evidence="1" id="KW-0677">Repeat</keyword>
<dbReference type="InterPro" id="IPR002110">
    <property type="entry name" value="Ankyrin_rpt"/>
</dbReference>
<feature type="compositionally biased region" description="Acidic residues" evidence="4">
    <location>
        <begin position="1"/>
        <end position="10"/>
    </location>
</feature>
<evidence type="ECO:0000256" key="3">
    <source>
        <dbReference type="PROSITE-ProRule" id="PRU00023"/>
    </source>
</evidence>
<dbReference type="GO" id="GO:0004842">
    <property type="term" value="F:ubiquitin-protein transferase activity"/>
    <property type="evidence" value="ECO:0007669"/>
    <property type="project" value="TreeGrafter"/>
</dbReference>
<dbReference type="InterPro" id="IPR036770">
    <property type="entry name" value="Ankyrin_rpt-contain_sf"/>
</dbReference>
<feature type="region of interest" description="Disordered" evidence="4">
    <location>
        <begin position="787"/>
        <end position="838"/>
    </location>
</feature>
<feature type="region of interest" description="Disordered" evidence="4">
    <location>
        <begin position="406"/>
        <end position="425"/>
    </location>
</feature>
<dbReference type="EMBL" id="JAFCMP010000510">
    <property type="protein sequence ID" value="KAG5178955.1"/>
    <property type="molecule type" value="Genomic_DNA"/>
</dbReference>
<dbReference type="Gene3D" id="1.25.40.20">
    <property type="entry name" value="Ankyrin repeat-containing domain"/>
    <property type="match status" value="1"/>
</dbReference>
<protein>
    <submittedName>
        <fullName evidence="5">Uncharacterized protein</fullName>
    </submittedName>
</protein>
<feature type="compositionally biased region" description="Low complexity" evidence="4">
    <location>
        <begin position="806"/>
        <end position="820"/>
    </location>
</feature>
<feature type="compositionally biased region" description="Polar residues" evidence="4">
    <location>
        <begin position="821"/>
        <end position="832"/>
    </location>
</feature>
<evidence type="ECO:0000256" key="2">
    <source>
        <dbReference type="ARBA" id="ARBA00023043"/>
    </source>
</evidence>
<name>A0A835YST7_9STRA</name>
<dbReference type="Pfam" id="PF00023">
    <property type="entry name" value="Ank"/>
    <property type="match status" value="1"/>
</dbReference>
<keyword evidence="2 3" id="KW-0040">ANK repeat</keyword>
<dbReference type="Proteomes" id="UP000664859">
    <property type="component" value="Unassembled WGS sequence"/>
</dbReference>
<dbReference type="PROSITE" id="PS50088">
    <property type="entry name" value="ANK_REPEAT"/>
    <property type="match status" value="1"/>
</dbReference>
<evidence type="ECO:0000313" key="6">
    <source>
        <dbReference type="Proteomes" id="UP000664859"/>
    </source>
</evidence>
<accession>A0A835YST7</accession>
<dbReference type="SUPFAM" id="SSF48403">
    <property type="entry name" value="Ankyrin repeat"/>
    <property type="match status" value="1"/>
</dbReference>
<dbReference type="Pfam" id="PF05725">
    <property type="entry name" value="FNIP"/>
    <property type="match status" value="1"/>
</dbReference>
<evidence type="ECO:0000256" key="1">
    <source>
        <dbReference type="ARBA" id="ARBA00022737"/>
    </source>
</evidence>
<gene>
    <name evidence="5" type="ORF">JKP88DRAFT_280687</name>
</gene>
<reference evidence="5" key="1">
    <citation type="submission" date="2021-02" db="EMBL/GenBank/DDBJ databases">
        <title>First Annotated Genome of the Yellow-green Alga Tribonema minus.</title>
        <authorList>
            <person name="Mahan K.M."/>
        </authorList>
    </citation>
    <scope>NUCLEOTIDE SEQUENCE</scope>
    <source>
        <strain evidence="5">UTEX B ZZ1240</strain>
    </source>
</reference>
<dbReference type="PANTHER" id="PTHR24171:SF8">
    <property type="entry name" value="BRCA1-ASSOCIATED RING DOMAIN PROTEIN 1"/>
    <property type="match status" value="1"/>
</dbReference>
<feature type="region of interest" description="Disordered" evidence="4">
    <location>
        <begin position="1"/>
        <end position="21"/>
    </location>
</feature>
<comment type="caution">
    <text evidence="5">The sequence shown here is derived from an EMBL/GenBank/DDBJ whole genome shotgun (WGS) entry which is preliminary data.</text>
</comment>
<evidence type="ECO:0000313" key="5">
    <source>
        <dbReference type="EMBL" id="KAG5178955.1"/>
    </source>
</evidence>
<organism evidence="5 6">
    <name type="scientific">Tribonema minus</name>
    <dbReference type="NCBI Taxonomy" id="303371"/>
    <lineage>
        <taxon>Eukaryota</taxon>
        <taxon>Sar</taxon>
        <taxon>Stramenopiles</taxon>
        <taxon>Ochrophyta</taxon>
        <taxon>PX clade</taxon>
        <taxon>Xanthophyceae</taxon>
        <taxon>Tribonematales</taxon>
        <taxon>Tribonemataceae</taxon>
        <taxon>Tribonema</taxon>
    </lineage>
</organism>
<dbReference type="PANTHER" id="PTHR24171">
    <property type="entry name" value="ANKYRIN REPEAT DOMAIN-CONTAINING PROTEIN 39-RELATED"/>
    <property type="match status" value="1"/>
</dbReference>
<dbReference type="AlphaFoldDB" id="A0A835YST7"/>
<evidence type="ECO:0000256" key="4">
    <source>
        <dbReference type="SAM" id="MobiDB-lite"/>
    </source>
</evidence>
<dbReference type="OrthoDB" id="10257049at2759"/>
<keyword evidence="6" id="KW-1185">Reference proteome</keyword>